<evidence type="ECO:0000313" key="3">
    <source>
        <dbReference type="RefSeq" id="XP_014668655.1"/>
    </source>
</evidence>
<name>A0ABM1E8Y4_PRICU</name>
<proteinExistence type="predicted"/>
<protein>
    <submittedName>
        <fullName evidence="3">Uncharacterized protein LOC106809931</fullName>
    </submittedName>
</protein>
<accession>A0ABM1E8Y4</accession>
<feature type="compositionally biased region" description="Pro residues" evidence="1">
    <location>
        <begin position="32"/>
        <end position="41"/>
    </location>
</feature>
<dbReference type="Proteomes" id="UP000695022">
    <property type="component" value="Unplaced"/>
</dbReference>
<sequence length="189" mass="20085">MARKTGSVNEMCARFEAEQTPGGPPVLNIRPPIAPRPPIPKKPNLDGVPSTQGGATNAPPPVQSRERSQSERASVPSELTMADALDKNRAAIRSVVAGMRDRAATTGEYSTERVEQGRTAAANGGARAQELSPTTAVDVRSLPKVLPSLESGRKSYRPAVLAPSPGSPPRKPKRPANVDLTPYESREFT</sequence>
<feature type="region of interest" description="Disordered" evidence="1">
    <location>
        <begin position="100"/>
        <end position="135"/>
    </location>
</feature>
<organism evidence="2 3">
    <name type="scientific">Priapulus caudatus</name>
    <name type="common">Priapulid worm</name>
    <dbReference type="NCBI Taxonomy" id="37621"/>
    <lineage>
        <taxon>Eukaryota</taxon>
        <taxon>Metazoa</taxon>
        <taxon>Ecdysozoa</taxon>
        <taxon>Scalidophora</taxon>
        <taxon>Priapulida</taxon>
        <taxon>Priapulimorpha</taxon>
        <taxon>Priapulimorphida</taxon>
        <taxon>Priapulidae</taxon>
        <taxon>Priapulus</taxon>
    </lineage>
</organism>
<dbReference type="RefSeq" id="XP_014668655.1">
    <property type="nucleotide sequence ID" value="XM_014813169.1"/>
</dbReference>
<feature type="region of interest" description="Disordered" evidence="1">
    <location>
        <begin position="1"/>
        <end position="82"/>
    </location>
</feature>
<evidence type="ECO:0000256" key="1">
    <source>
        <dbReference type="SAM" id="MobiDB-lite"/>
    </source>
</evidence>
<dbReference type="GeneID" id="106809931"/>
<gene>
    <name evidence="3" type="primary">LOC106809931</name>
</gene>
<feature type="region of interest" description="Disordered" evidence="1">
    <location>
        <begin position="147"/>
        <end position="189"/>
    </location>
</feature>
<evidence type="ECO:0000313" key="2">
    <source>
        <dbReference type="Proteomes" id="UP000695022"/>
    </source>
</evidence>
<reference evidence="3" key="1">
    <citation type="submission" date="2025-08" db="UniProtKB">
        <authorList>
            <consortium name="RefSeq"/>
        </authorList>
    </citation>
    <scope>IDENTIFICATION</scope>
</reference>
<keyword evidence="2" id="KW-1185">Reference proteome</keyword>
<feature type="compositionally biased region" description="Low complexity" evidence="1">
    <location>
        <begin position="117"/>
        <end position="128"/>
    </location>
</feature>